<evidence type="ECO:0000313" key="2">
    <source>
        <dbReference type="EMBL" id="KAH3798043.1"/>
    </source>
</evidence>
<reference evidence="2" key="1">
    <citation type="journal article" date="2019" name="bioRxiv">
        <title>The Genome of the Zebra Mussel, Dreissena polymorpha: A Resource for Invasive Species Research.</title>
        <authorList>
            <person name="McCartney M.A."/>
            <person name="Auch B."/>
            <person name="Kono T."/>
            <person name="Mallez S."/>
            <person name="Zhang Y."/>
            <person name="Obille A."/>
            <person name="Becker A."/>
            <person name="Abrahante J.E."/>
            <person name="Garbe J."/>
            <person name="Badalamenti J.P."/>
            <person name="Herman A."/>
            <person name="Mangelson H."/>
            <person name="Liachko I."/>
            <person name="Sullivan S."/>
            <person name="Sone E.D."/>
            <person name="Koren S."/>
            <person name="Silverstein K.A.T."/>
            <person name="Beckman K.B."/>
            <person name="Gohl D.M."/>
        </authorList>
    </citation>
    <scope>NUCLEOTIDE SEQUENCE</scope>
    <source>
        <strain evidence="2">Duluth1</strain>
        <tissue evidence="2">Whole animal</tissue>
    </source>
</reference>
<organism evidence="2 3">
    <name type="scientific">Dreissena polymorpha</name>
    <name type="common">Zebra mussel</name>
    <name type="synonym">Mytilus polymorpha</name>
    <dbReference type="NCBI Taxonomy" id="45954"/>
    <lineage>
        <taxon>Eukaryota</taxon>
        <taxon>Metazoa</taxon>
        <taxon>Spiralia</taxon>
        <taxon>Lophotrochozoa</taxon>
        <taxon>Mollusca</taxon>
        <taxon>Bivalvia</taxon>
        <taxon>Autobranchia</taxon>
        <taxon>Heteroconchia</taxon>
        <taxon>Euheterodonta</taxon>
        <taxon>Imparidentia</taxon>
        <taxon>Neoheterodontei</taxon>
        <taxon>Myida</taxon>
        <taxon>Dreissenoidea</taxon>
        <taxon>Dreissenidae</taxon>
        <taxon>Dreissena</taxon>
    </lineage>
</organism>
<dbReference type="Proteomes" id="UP000828390">
    <property type="component" value="Unassembled WGS sequence"/>
</dbReference>
<accession>A0A9D4FIU6</accession>
<sequence>MRSIQQSIKEVRFPAFVKKFFSVRHPDGHYPEWVIQALYKVNITLPHNSDSQSKKLDIGGSDHIGQDGIKV</sequence>
<proteinExistence type="predicted"/>
<reference evidence="2" key="2">
    <citation type="submission" date="2020-11" db="EMBL/GenBank/DDBJ databases">
        <authorList>
            <person name="McCartney M.A."/>
            <person name="Auch B."/>
            <person name="Kono T."/>
            <person name="Mallez S."/>
            <person name="Becker A."/>
            <person name="Gohl D.M."/>
            <person name="Silverstein K.A.T."/>
            <person name="Koren S."/>
            <person name="Bechman K.B."/>
            <person name="Herman A."/>
            <person name="Abrahante J.E."/>
            <person name="Garbe J."/>
        </authorList>
    </citation>
    <scope>NUCLEOTIDE SEQUENCE</scope>
    <source>
        <strain evidence="2">Duluth1</strain>
        <tissue evidence="2">Whole animal</tissue>
    </source>
</reference>
<dbReference type="AlphaFoldDB" id="A0A9D4FIU6"/>
<keyword evidence="3" id="KW-1185">Reference proteome</keyword>
<evidence type="ECO:0000256" key="1">
    <source>
        <dbReference type="SAM" id="MobiDB-lite"/>
    </source>
</evidence>
<protein>
    <submittedName>
        <fullName evidence="2">Uncharacterized protein</fullName>
    </submittedName>
</protein>
<feature type="region of interest" description="Disordered" evidence="1">
    <location>
        <begin position="50"/>
        <end position="71"/>
    </location>
</feature>
<gene>
    <name evidence="2" type="ORF">DPMN_151633</name>
</gene>
<dbReference type="EMBL" id="JAIWYP010000007">
    <property type="protein sequence ID" value="KAH3798043.1"/>
    <property type="molecule type" value="Genomic_DNA"/>
</dbReference>
<name>A0A9D4FIU6_DREPO</name>
<comment type="caution">
    <text evidence="2">The sequence shown here is derived from an EMBL/GenBank/DDBJ whole genome shotgun (WGS) entry which is preliminary data.</text>
</comment>
<evidence type="ECO:0000313" key="3">
    <source>
        <dbReference type="Proteomes" id="UP000828390"/>
    </source>
</evidence>